<dbReference type="InterPro" id="IPR041698">
    <property type="entry name" value="Methyltransf_25"/>
</dbReference>
<dbReference type="SUPFAM" id="SSF53335">
    <property type="entry name" value="S-adenosyl-L-methionine-dependent methyltransferases"/>
    <property type="match status" value="1"/>
</dbReference>
<dbReference type="Proteomes" id="UP000240542">
    <property type="component" value="Unassembled WGS sequence"/>
</dbReference>
<dbReference type="GO" id="GO:0008168">
    <property type="term" value="F:methyltransferase activity"/>
    <property type="evidence" value="ECO:0007669"/>
    <property type="project" value="UniProtKB-KW"/>
</dbReference>
<proteinExistence type="predicted"/>
<feature type="domain" description="Methyltransferase" evidence="1">
    <location>
        <begin position="65"/>
        <end position="153"/>
    </location>
</feature>
<accession>A0A2P8CB88</accession>
<dbReference type="CDD" id="cd02440">
    <property type="entry name" value="AdoMet_MTases"/>
    <property type="match status" value="1"/>
</dbReference>
<evidence type="ECO:0000313" key="2">
    <source>
        <dbReference type="EMBL" id="PSK82249.1"/>
    </source>
</evidence>
<dbReference type="EMBL" id="PYGA01000043">
    <property type="protein sequence ID" value="PSK82249.1"/>
    <property type="molecule type" value="Genomic_DNA"/>
</dbReference>
<keyword evidence="2" id="KW-0808">Transferase</keyword>
<dbReference type="GO" id="GO:0032259">
    <property type="term" value="P:methylation"/>
    <property type="evidence" value="ECO:0007669"/>
    <property type="project" value="UniProtKB-KW"/>
</dbReference>
<evidence type="ECO:0000313" key="3">
    <source>
        <dbReference type="Proteomes" id="UP000240542"/>
    </source>
</evidence>
<keyword evidence="2" id="KW-0489">Methyltransferase</keyword>
<organism evidence="2 3">
    <name type="scientific">Murinocardiopsis flavida</name>
    <dbReference type="NCBI Taxonomy" id="645275"/>
    <lineage>
        <taxon>Bacteria</taxon>
        <taxon>Bacillati</taxon>
        <taxon>Actinomycetota</taxon>
        <taxon>Actinomycetes</taxon>
        <taxon>Streptosporangiales</taxon>
        <taxon>Nocardiopsidaceae</taxon>
        <taxon>Murinocardiopsis</taxon>
    </lineage>
</organism>
<dbReference type="Gene3D" id="3.40.50.150">
    <property type="entry name" value="Vaccinia Virus protein VP39"/>
    <property type="match status" value="1"/>
</dbReference>
<dbReference type="AlphaFoldDB" id="A0A2P8CB88"/>
<name>A0A2P8CB88_9ACTN</name>
<gene>
    <name evidence="2" type="ORF">CLV63_14319</name>
</gene>
<dbReference type="InterPro" id="IPR029063">
    <property type="entry name" value="SAM-dependent_MTases_sf"/>
</dbReference>
<keyword evidence="3" id="KW-1185">Reference proteome</keyword>
<evidence type="ECO:0000259" key="1">
    <source>
        <dbReference type="Pfam" id="PF13649"/>
    </source>
</evidence>
<comment type="caution">
    <text evidence="2">The sequence shown here is derived from an EMBL/GenBank/DDBJ whole genome shotgun (WGS) entry which is preliminary data.</text>
</comment>
<dbReference type="Pfam" id="PF13649">
    <property type="entry name" value="Methyltransf_25"/>
    <property type="match status" value="1"/>
</dbReference>
<protein>
    <submittedName>
        <fullName evidence="2">Methyltransferase family protein</fullName>
    </submittedName>
</protein>
<sequence length="171" mass="17871">MIGDAFGQILQRCWDAGVVPGAAFEVIEREDGYVGVNDALCYFTPFEELTPLDLWACEQVNGRALDIGCGAGRHSPAVQALGHETVGMDSSAGAVRVARERGVTALVGTFEDVPLNLGPFGSLLLLGNNLGLLGGRDNARAALERLAGAVGPGTRLVGSESPTLRTLHDVE</sequence>
<reference evidence="2 3" key="1">
    <citation type="submission" date="2018-03" db="EMBL/GenBank/DDBJ databases">
        <title>Genomic Encyclopedia of Archaeal and Bacterial Type Strains, Phase II (KMG-II): from individual species to whole genera.</title>
        <authorList>
            <person name="Goeker M."/>
        </authorList>
    </citation>
    <scope>NUCLEOTIDE SEQUENCE [LARGE SCALE GENOMIC DNA]</scope>
    <source>
        <strain evidence="2 3">DSM 45312</strain>
    </source>
</reference>